<feature type="compositionally biased region" description="Polar residues" evidence="8">
    <location>
        <begin position="168"/>
        <end position="179"/>
    </location>
</feature>
<evidence type="ECO:0000313" key="9">
    <source>
        <dbReference type="EMBL" id="KAK6349958.1"/>
    </source>
</evidence>
<keyword evidence="2 7" id="KW-0489">Methyltransferase</keyword>
<dbReference type="InterPro" id="IPR029063">
    <property type="entry name" value="SAM-dependent_MTases_sf"/>
</dbReference>
<evidence type="ECO:0000256" key="5">
    <source>
        <dbReference type="ARBA" id="ARBA00022884"/>
    </source>
</evidence>
<dbReference type="InterPro" id="IPR001737">
    <property type="entry name" value="KsgA/Erm"/>
</dbReference>
<dbReference type="Pfam" id="PF00398">
    <property type="entry name" value="RrnaAD"/>
    <property type="match status" value="1"/>
</dbReference>
<comment type="function">
    <text evidence="6">Mitochondrial transcription factor that confers selective promoter recognition on the core subunit of the yeast mitochondrial RNA polymerase. Interacts with DNA in a non-specific manner.</text>
</comment>
<dbReference type="EC" id="2.1.1.-" evidence="7"/>
<evidence type="ECO:0000256" key="7">
    <source>
        <dbReference type="RuleBase" id="RU362106"/>
    </source>
</evidence>
<dbReference type="GO" id="GO:0003723">
    <property type="term" value="F:RNA binding"/>
    <property type="evidence" value="ECO:0007669"/>
    <property type="project" value="UniProtKB-KW"/>
</dbReference>
<dbReference type="EMBL" id="JAVHNQ010000004">
    <property type="protein sequence ID" value="KAK6349958.1"/>
    <property type="molecule type" value="Genomic_DNA"/>
</dbReference>
<evidence type="ECO:0000256" key="8">
    <source>
        <dbReference type="SAM" id="MobiDB-lite"/>
    </source>
</evidence>
<comment type="similarity">
    <text evidence="7">Belongs to the class I-like SAM-binding methyltransferase superfamily. rRNA adenine N(6)-methyltransferase family.</text>
</comment>
<feature type="region of interest" description="Disordered" evidence="8">
    <location>
        <begin position="290"/>
        <end position="317"/>
    </location>
</feature>
<evidence type="ECO:0000313" key="10">
    <source>
        <dbReference type="Proteomes" id="UP001375240"/>
    </source>
</evidence>
<name>A0AAV9UW63_9PEZI</name>
<dbReference type="GO" id="GO:0034246">
    <property type="term" value="F:mitochondrial transcription factor activity"/>
    <property type="evidence" value="ECO:0007669"/>
    <property type="project" value="TreeGrafter"/>
</dbReference>
<dbReference type="InterPro" id="IPR023165">
    <property type="entry name" value="rRNA_Ade_diMease-like_C"/>
</dbReference>
<evidence type="ECO:0000256" key="1">
    <source>
        <dbReference type="ARBA" id="ARBA00004173"/>
    </source>
</evidence>
<dbReference type="SMART" id="SM00384">
    <property type="entry name" value="AT_hook"/>
    <property type="match status" value="2"/>
</dbReference>
<protein>
    <recommendedName>
        <fullName evidence="7">rRNA adenine N(6)-methyltransferase</fullName>
        <ecNumber evidence="7">2.1.1.-</ecNumber>
    </recommendedName>
</protein>
<dbReference type="GO" id="GO:0008168">
    <property type="term" value="F:methyltransferase activity"/>
    <property type="evidence" value="ECO:0007669"/>
    <property type="project" value="UniProtKB-KW"/>
</dbReference>
<dbReference type="GO" id="GO:0006391">
    <property type="term" value="P:transcription initiation at mitochondrial promoter"/>
    <property type="evidence" value="ECO:0007669"/>
    <property type="project" value="TreeGrafter"/>
</dbReference>
<dbReference type="GO" id="GO:0034245">
    <property type="term" value="C:mitochondrial DNA-directed RNA polymerase complex"/>
    <property type="evidence" value="ECO:0007669"/>
    <property type="project" value="TreeGrafter"/>
</dbReference>
<dbReference type="AlphaFoldDB" id="A0AAV9UW63"/>
<proteinExistence type="inferred from homology"/>
<dbReference type="SUPFAM" id="SSF53335">
    <property type="entry name" value="S-adenosyl-L-methionine-dependent methyltransferases"/>
    <property type="match status" value="1"/>
</dbReference>
<dbReference type="PANTHER" id="PTHR11727">
    <property type="entry name" value="DIMETHYLADENOSINE TRANSFERASE"/>
    <property type="match status" value="1"/>
</dbReference>
<dbReference type="Gene3D" id="1.10.8.100">
    <property type="entry name" value="Ribosomal RNA adenine dimethylase-like, domain 2"/>
    <property type="match status" value="1"/>
</dbReference>
<comment type="caution">
    <text evidence="9">The sequence shown here is derived from an EMBL/GenBank/DDBJ whole genome shotgun (WGS) entry which is preliminary data.</text>
</comment>
<feature type="compositionally biased region" description="Basic and acidic residues" evidence="8">
    <location>
        <begin position="224"/>
        <end position="245"/>
    </location>
</feature>
<evidence type="ECO:0000256" key="6">
    <source>
        <dbReference type="ARBA" id="ARBA00024915"/>
    </source>
</evidence>
<keyword evidence="4 7" id="KW-0949">S-adenosyl-L-methionine</keyword>
<dbReference type="InterPro" id="IPR017956">
    <property type="entry name" value="AT_hook_DNA-bd_motif"/>
</dbReference>
<feature type="region of interest" description="Disordered" evidence="8">
    <location>
        <begin position="222"/>
        <end position="257"/>
    </location>
</feature>
<keyword evidence="10" id="KW-1185">Reference proteome</keyword>
<dbReference type="Gene3D" id="3.40.50.150">
    <property type="entry name" value="Vaccinia Virus protein VP39"/>
    <property type="match status" value="1"/>
</dbReference>
<feature type="compositionally biased region" description="Acidic residues" evidence="8">
    <location>
        <begin position="123"/>
        <end position="132"/>
    </location>
</feature>
<organism evidence="9 10">
    <name type="scientific">Orbilia brochopaga</name>
    <dbReference type="NCBI Taxonomy" id="3140254"/>
    <lineage>
        <taxon>Eukaryota</taxon>
        <taxon>Fungi</taxon>
        <taxon>Dikarya</taxon>
        <taxon>Ascomycota</taxon>
        <taxon>Pezizomycotina</taxon>
        <taxon>Orbiliomycetes</taxon>
        <taxon>Orbiliales</taxon>
        <taxon>Orbiliaceae</taxon>
        <taxon>Orbilia</taxon>
    </lineage>
</organism>
<keyword evidence="3 7" id="KW-0808">Transferase</keyword>
<reference evidence="9 10" key="1">
    <citation type="submission" date="2019-10" db="EMBL/GenBank/DDBJ databases">
        <authorList>
            <person name="Palmer J.M."/>
        </authorList>
    </citation>
    <scope>NUCLEOTIDE SEQUENCE [LARGE SCALE GENOMIC DNA]</scope>
    <source>
        <strain evidence="9 10">TWF696</strain>
    </source>
</reference>
<dbReference type="GO" id="GO:0005759">
    <property type="term" value="C:mitochondrial matrix"/>
    <property type="evidence" value="ECO:0007669"/>
    <property type="project" value="TreeGrafter"/>
</dbReference>
<accession>A0AAV9UW63</accession>
<sequence length="749" mass="84117">MLQAQAALQLNRLTNVRSRALLFHRLQTSHLPLSQMRAATTILRRIVADTVASQRPTVCGSIALGAPRTLATAVQTPKKRGRPRKVVEEVEVLEAPEGEKAPKPRGRPRKVAIVEEAKASAETAEDEPEATEDVTATDAAGSIGLNETSKGASEKPPKARRTRRSVKTKATTDSTSVETSELWPPKGRPKVMGPPLPTQIVMVDGIEKVVKFRPGKAVPFRTDVTGRAERDEGVADHSTPRRDGRGGTGRPPAAPGPLTIMVMKYLKENKPVSSVLRRQLKQNGWYSRAMDASAEGEEDISEGKNEAEAEGDAEDGKADYTEYSEATQRWLNNRDETPGDRAEKWRLPNKKAMAGISPLLEDLIDAKIPVPKNSSKSCIIGEDKCEEIFDTFDFSEYKGCQILDFNPGFGIFSRALNKAVKPSKHLLFEPEAAFEPLLSKVCNDRSFKLIQKDMYYWDTFDELVNQGTISPKKMSREDGLNTSILVTGFLQKDVRGDRFMAQIIDAIGKQDWVFRYGRVKLLIWVDGEVAARYIPRSFGRRNRPAVLAEAFTDIREIAQPTPSFNWSDLRFLNRMDRWREPGHIPNQQDQVTGVAYAHQLTYVRMCREPEAVIFNTADYWPQTSWAETTLLDFTPKVPETDYLRGLEPDTEPWKFFNHILTTAMMSRHNTVSEVLAKIGGGTEKMLEMDAELAKMPGLAQKHAVHMSVEELAKVARAYEFWPWRAPDHLIGSELRLRSMGMLDEEENKW</sequence>
<keyword evidence="7" id="KW-0698">rRNA processing</keyword>
<dbReference type="PANTHER" id="PTHR11727:SF17">
    <property type="entry name" value="DIMETHYLADENOSINE TRANSFERASE 1, MITOCHONDRIAL"/>
    <property type="match status" value="1"/>
</dbReference>
<dbReference type="GO" id="GO:0006364">
    <property type="term" value="P:rRNA processing"/>
    <property type="evidence" value="ECO:0007669"/>
    <property type="project" value="UniProtKB-KW"/>
</dbReference>
<feature type="compositionally biased region" description="Basic residues" evidence="8">
    <location>
        <begin position="158"/>
        <end position="167"/>
    </location>
</feature>
<dbReference type="GO" id="GO:0003677">
    <property type="term" value="F:DNA binding"/>
    <property type="evidence" value="ECO:0007669"/>
    <property type="project" value="InterPro"/>
</dbReference>
<comment type="subcellular location">
    <subcellularLocation>
        <location evidence="1">Mitochondrion</location>
    </subcellularLocation>
</comment>
<gene>
    <name evidence="9" type="primary">MTF1</name>
    <name evidence="9" type="ORF">TWF696_006213</name>
</gene>
<keyword evidence="5" id="KW-0694">RNA-binding</keyword>
<evidence type="ECO:0000256" key="3">
    <source>
        <dbReference type="ARBA" id="ARBA00022679"/>
    </source>
</evidence>
<evidence type="ECO:0000256" key="4">
    <source>
        <dbReference type="ARBA" id="ARBA00022691"/>
    </source>
</evidence>
<dbReference type="Proteomes" id="UP001375240">
    <property type="component" value="Unassembled WGS sequence"/>
</dbReference>
<feature type="region of interest" description="Disordered" evidence="8">
    <location>
        <begin position="118"/>
        <end position="195"/>
    </location>
</feature>
<dbReference type="GO" id="GO:0032259">
    <property type="term" value="P:methylation"/>
    <property type="evidence" value="ECO:0007669"/>
    <property type="project" value="UniProtKB-KW"/>
</dbReference>
<evidence type="ECO:0000256" key="2">
    <source>
        <dbReference type="ARBA" id="ARBA00022603"/>
    </source>
</evidence>